<evidence type="ECO:0000256" key="1">
    <source>
        <dbReference type="SAM" id="SignalP"/>
    </source>
</evidence>
<dbReference type="Pfam" id="PF17185">
    <property type="entry name" value="NlpE_C"/>
    <property type="match status" value="1"/>
</dbReference>
<name>A0ABV6CHB7_9GAMM</name>
<dbReference type="InterPro" id="IPR038139">
    <property type="entry name" value="NlpE_C_sf"/>
</dbReference>
<keyword evidence="1" id="KW-0732">Signal</keyword>
<accession>A0ABV6CHB7</accession>
<dbReference type="EMBL" id="JBHLXE010000105">
    <property type="protein sequence ID" value="MFC0180613.1"/>
    <property type="molecule type" value="Genomic_DNA"/>
</dbReference>
<evidence type="ECO:0000313" key="4">
    <source>
        <dbReference type="Proteomes" id="UP001589758"/>
    </source>
</evidence>
<evidence type="ECO:0000313" key="3">
    <source>
        <dbReference type="EMBL" id="MFC0180613.1"/>
    </source>
</evidence>
<evidence type="ECO:0000259" key="2">
    <source>
        <dbReference type="Pfam" id="PF17185"/>
    </source>
</evidence>
<feature type="signal peptide" evidence="1">
    <location>
        <begin position="1"/>
        <end position="26"/>
    </location>
</feature>
<dbReference type="Gene3D" id="2.40.50.540">
    <property type="match status" value="1"/>
</dbReference>
<feature type="domain" description="NlpE C-terminal OB" evidence="2">
    <location>
        <begin position="68"/>
        <end position="155"/>
    </location>
</feature>
<dbReference type="PROSITE" id="PS51257">
    <property type="entry name" value="PROKAR_LIPOPROTEIN"/>
    <property type="match status" value="1"/>
</dbReference>
<gene>
    <name evidence="3" type="ORF">ACFFIT_11060</name>
</gene>
<dbReference type="Proteomes" id="UP001589758">
    <property type="component" value="Unassembled WGS sequence"/>
</dbReference>
<comment type="caution">
    <text evidence="3">The sequence shown here is derived from an EMBL/GenBank/DDBJ whole genome shotgun (WGS) entry which is preliminary data.</text>
</comment>
<sequence>MKKFPKFNISLLFLLSTLLMGCQNLANEQASESGDGVKYQLDEQKSESSAVLDAPKKVVNPCPECGQKREFRGEFVYFADAAILRECGSQAALPVGVNPKMQLAYELHRSAPEAPLYFVAKGQVELMPSMEEGLTQRQLVVDGDNWYFDAYAHCE</sequence>
<keyword evidence="4" id="KW-1185">Reference proteome</keyword>
<proteinExistence type="predicted"/>
<feature type="chain" id="PRO_5046005026" description="NlpE C-terminal OB domain-containing protein" evidence="1">
    <location>
        <begin position="27"/>
        <end position="155"/>
    </location>
</feature>
<dbReference type="InterPro" id="IPR033450">
    <property type="entry name" value="NlpE_C"/>
</dbReference>
<dbReference type="RefSeq" id="WP_385877733.1">
    <property type="nucleotide sequence ID" value="NZ_JBHLXE010000105.1"/>
</dbReference>
<organism evidence="3 4">
    <name type="scientific">Thorsellia kenyensis</name>
    <dbReference type="NCBI Taxonomy" id="1549888"/>
    <lineage>
        <taxon>Bacteria</taxon>
        <taxon>Pseudomonadati</taxon>
        <taxon>Pseudomonadota</taxon>
        <taxon>Gammaproteobacteria</taxon>
        <taxon>Enterobacterales</taxon>
        <taxon>Thorselliaceae</taxon>
        <taxon>Thorsellia</taxon>
    </lineage>
</organism>
<reference evidence="3 4" key="1">
    <citation type="submission" date="2024-09" db="EMBL/GenBank/DDBJ databases">
        <authorList>
            <person name="Sun Q."/>
            <person name="Mori K."/>
        </authorList>
    </citation>
    <scope>NUCLEOTIDE SEQUENCE [LARGE SCALE GENOMIC DNA]</scope>
    <source>
        <strain evidence="3 4">CCM 8545</strain>
    </source>
</reference>
<protein>
    <recommendedName>
        <fullName evidence="2">NlpE C-terminal OB domain-containing protein</fullName>
    </recommendedName>
</protein>